<protein>
    <submittedName>
        <fullName evidence="2">Uncharacterized protein</fullName>
    </submittedName>
</protein>
<dbReference type="EMBL" id="WIWS01000047">
    <property type="protein sequence ID" value="KAF3217014.1"/>
    <property type="molecule type" value="Genomic_DNA"/>
</dbReference>
<dbReference type="Proteomes" id="UP000472727">
    <property type="component" value="Unassembled WGS sequence"/>
</dbReference>
<feature type="region of interest" description="Disordered" evidence="1">
    <location>
        <begin position="87"/>
        <end position="115"/>
    </location>
</feature>
<dbReference type="AlphaFoldDB" id="A0A7C8UT81"/>
<feature type="compositionally biased region" description="Basic and acidic residues" evidence="1">
    <location>
        <begin position="94"/>
        <end position="108"/>
    </location>
</feature>
<accession>A0A7C8UT81</accession>
<name>A0A7C8UT81_ORBOL</name>
<sequence>MARIVGMVMPIPMPTAAPVEMAAAALCDTDVAVGSELVVVVASSDVVVTPEVVDVVGRETEATVAIYVIIPAFRENWVTFSFLQQGVDPPSAQHQERDTSSQDKRFIPEPENTIL</sequence>
<gene>
    <name evidence="2" type="ORF">TWF106_008064</name>
</gene>
<reference evidence="2 3" key="1">
    <citation type="submission" date="2019-06" db="EMBL/GenBank/DDBJ databases">
        <authorList>
            <person name="Palmer J.M."/>
        </authorList>
    </citation>
    <scope>NUCLEOTIDE SEQUENCE [LARGE SCALE GENOMIC DNA]</scope>
    <source>
        <strain evidence="2 3">TWF106</strain>
    </source>
</reference>
<proteinExistence type="predicted"/>
<evidence type="ECO:0000313" key="3">
    <source>
        <dbReference type="Proteomes" id="UP000472727"/>
    </source>
</evidence>
<evidence type="ECO:0000256" key="1">
    <source>
        <dbReference type="SAM" id="MobiDB-lite"/>
    </source>
</evidence>
<organism evidence="2 3">
    <name type="scientific">Orbilia oligospora</name>
    <name type="common">Nematode-trapping fungus</name>
    <name type="synonym">Arthrobotrys oligospora</name>
    <dbReference type="NCBI Taxonomy" id="2813651"/>
    <lineage>
        <taxon>Eukaryota</taxon>
        <taxon>Fungi</taxon>
        <taxon>Dikarya</taxon>
        <taxon>Ascomycota</taxon>
        <taxon>Pezizomycotina</taxon>
        <taxon>Orbiliomycetes</taxon>
        <taxon>Orbiliales</taxon>
        <taxon>Orbiliaceae</taxon>
        <taxon>Orbilia</taxon>
    </lineage>
</organism>
<comment type="caution">
    <text evidence="2">The sequence shown here is derived from an EMBL/GenBank/DDBJ whole genome shotgun (WGS) entry which is preliminary data.</text>
</comment>
<evidence type="ECO:0000313" key="2">
    <source>
        <dbReference type="EMBL" id="KAF3217014.1"/>
    </source>
</evidence>